<evidence type="ECO:0000313" key="6">
    <source>
        <dbReference type="Proteomes" id="UP000294914"/>
    </source>
</evidence>
<keyword evidence="2" id="KW-0521">NADP</keyword>
<dbReference type="InterPro" id="IPR044148">
    <property type="entry name" value="ALDH_GabD1-like"/>
</dbReference>
<dbReference type="PANTHER" id="PTHR43217">
    <property type="entry name" value="SUCCINATE SEMIALDEHYDE DEHYDROGENASE [NAD(P)+] SAD"/>
    <property type="match status" value="1"/>
</dbReference>
<evidence type="ECO:0000259" key="4">
    <source>
        <dbReference type="Pfam" id="PF00171"/>
    </source>
</evidence>
<keyword evidence="3" id="KW-0560">Oxidoreductase</keyword>
<dbReference type="InterPro" id="IPR015590">
    <property type="entry name" value="Aldehyde_DH_dom"/>
</dbReference>
<dbReference type="GO" id="GO:0004030">
    <property type="term" value="F:aldehyde dehydrogenase [NAD(P)+] activity"/>
    <property type="evidence" value="ECO:0007669"/>
    <property type="project" value="InterPro"/>
</dbReference>
<gene>
    <name evidence="5" type="ORF">EDC23_2672</name>
</gene>
<name>A0A4R8IJG2_9GAMM</name>
<dbReference type="PANTHER" id="PTHR43217:SF1">
    <property type="entry name" value="SUCCINATE SEMIALDEHYDE DEHYDROGENASE [NAD(P)+] SAD"/>
    <property type="match status" value="1"/>
</dbReference>
<evidence type="ECO:0000256" key="1">
    <source>
        <dbReference type="ARBA" id="ARBA00009986"/>
    </source>
</evidence>
<evidence type="ECO:0000256" key="3">
    <source>
        <dbReference type="ARBA" id="ARBA00023002"/>
    </source>
</evidence>
<dbReference type="SUPFAM" id="SSF53720">
    <property type="entry name" value="ALDH-like"/>
    <property type="match status" value="1"/>
</dbReference>
<dbReference type="Gene3D" id="3.40.309.10">
    <property type="entry name" value="Aldehyde Dehydrogenase, Chain A, domain 2"/>
    <property type="match status" value="1"/>
</dbReference>
<dbReference type="InterPro" id="IPR016162">
    <property type="entry name" value="Ald_DH_N"/>
</dbReference>
<dbReference type="PROSITE" id="PS00070">
    <property type="entry name" value="ALDEHYDE_DEHYDR_CYS"/>
    <property type="match status" value="1"/>
</dbReference>
<comment type="similarity">
    <text evidence="1">Belongs to the aldehyde dehydrogenase family.</text>
</comment>
<dbReference type="Gene3D" id="3.40.605.10">
    <property type="entry name" value="Aldehyde Dehydrogenase, Chain A, domain 1"/>
    <property type="match status" value="1"/>
</dbReference>
<evidence type="ECO:0000313" key="5">
    <source>
        <dbReference type="EMBL" id="TDX98188.1"/>
    </source>
</evidence>
<feature type="domain" description="Aldehyde dehydrogenase" evidence="4">
    <location>
        <begin position="3"/>
        <end position="452"/>
    </location>
</feature>
<sequence length="455" mass="49607">MSFEVINPATGEKEGEFSAWEDARIDQALEQAAEVAPQWRALTITERCELMRGAARVLRDNKEQYATLITREMGKLINEARGEIEKCAWVCDYYADKAPEFLHDEPIESDAGKSYVAYQPLGTVLAVMPWNFPFWQVFRFAAPALCAGNTGLLKHASNVPQCAQAIEAIFREAGFPDGVFTALMIRASQVEKVIEDPRVQAVTLTGSEPAGRKVAATAGAALKKSVLELGGSDAFVVLEDADLDEAVKNAVASRFLNAGQSCIAAKRFIVVDAIAEDFVARFKAGVESLKPGDPLDENTSLAPMARSDLREEMHKQVVDSLAAGAVNVTGCDLYENMPGAYYKASILDQVGPGMRAYSEELFGPVAIVIRARDEADALRIANDTTFGLGGNVWTRDSDRGERLARQLDCGCCFVNSFVKSDPRLPFGGIKNSGYGRELSHHGIHEFVNAKTVWIK</sequence>
<dbReference type="InterPro" id="IPR016160">
    <property type="entry name" value="Ald_DH_CS_CYS"/>
</dbReference>
<protein>
    <submittedName>
        <fullName evidence="5">Succinate-semialdehyde dehydrogenase/glutarate-semialdehyde dehydrogenase</fullName>
    </submittedName>
</protein>
<dbReference type="InterPro" id="IPR016161">
    <property type="entry name" value="Ald_DH/histidinol_DH"/>
</dbReference>
<keyword evidence="6" id="KW-1185">Reference proteome</keyword>
<dbReference type="InterPro" id="IPR016163">
    <property type="entry name" value="Ald_DH_C"/>
</dbReference>
<dbReference type="Proteomes" id="UP000294914">
    <property type="component" value="Unassembled WGS sequence"/>
</dbReference>
<dbReference type="FunFam" id="3.40.309.10:FF:000010">
    <property type="entry name" value="Gamma-aminobutyraldehyde dehydrogenase"/>
    <property type="match status" value="1"/>
</dbReference>
<comment type="caution">
    <text evidence="5">The sequence shown here is derived from an EMBL/GenBank/DDBJ whole genome shotgun (WGS) entry which is preliminary data.</text>
</comment>
<dbReference type="GO" id="GO:0004777">
    <property type="term" value="F:succinate-semialdehyde dehydrogenase (NAD+) activity"/>
    <property type="evidence" value="ECO:0007669"/>
    <property type="project" value="TreeGrafter"/>
</dbReference>
<dbReference type="Pfam" id="PF00171">
    <property type="entry name" value="Aldedh"/>
    <property type="match status" value="1"/>
</dbReference>
<dbReference type="AlphaFoldDB" id="A0A4R8IJG2"/>
<accession>A0A4R8IJG2</accession>
<reference evidence="5 6" key="1">
    <citation type="submission" date="2019-03" db="EMBL/GenBank/DDBJ databases">
        <title>Genomic Encyclopedia of Type Strains, Phase IV (KMG-IV): sequencing the most valuable type-strain genomes for metagenomic binning, comparative biology and taxonomic classification.</title>
        <authorList>
            <person name="Goeker M."/>
        </authorList>
    </citation>
    <scope>NUCLEOTIDE SEQUENCE [LARGE SCALE GENOMIC DNA]</scope>
    <source>
        <strain evidence="5 6">DSM 16326</strain>
    </source>
</reference>
<evidence type="ECO:0000256" key="2">
    <source>
        <dbReference type="ARBA" id="ARBA00022857"/>
    </source>
</evidence>
<dbReference type="FunFam" id="3.40.605.10:FF:000012">
    <property type="entry name" value="NAD-dependent succinate-semialdehyde dehydrogenase"/>
    <property type="match status" value="1"/>
</dbReference>
<dbReference type="OrthoDB" id="9812625at2"/>
<organism evidence="5 6">
    <name type="scientific">Thiohalophilus thiocyanatoxydans</name>
    <dbReference type="NCBI Taxonomy" id="381308"/>
    <lineage>
        <taxon>Bacteria</taxon>
        <taxon>Pseudomonadati</taxon>
        <taxon>Pseudomonadota</taxon>
        <taxon>Gammaproteobacteria</taxon>
        <taxon>Thiohalomonadales</taxon>
        <taxon>Thiohalophilaceae</taxon>
        <taxon>Thiohalophilus</taxon>
    </lineage>
</organism>
<dbReference type="InterPro" id="IPR047110">
    <property type="entry name" value="GABD/Sad-like"/>
</dbReference>
<proteinExistence type="inferred from homology"/>
<dbReference type="RefSeq" id="WP_134085221.1">
    <property type="nucleotide sequence ID" value="NZ_SOQX01000009.1"/>
</dbReference>
<dbReference type="EMBL" id="SOQX01000009">
    <property type="protein sequence ID" value="TDX98188.1"/>
    <property type="molecule type" value="Genomic_DNA"/>
</dbReference>
<dbReference type="CDD" id="cd07100">
    <property type="entry name" value="ALDH_SSADH1_GabD1"/>
    <property type="match status" value="1"/>
</dbReference>